<evidence type="ECO:0000313" key="2">
    <source>
        <dbReference type="EMBL" id="HEW45372.1"/>
    </source>
</evidence>
<comment type="caution">
    <text evidence="2">The sequence shown here is derived from an EMBL/GenBank/DDBJ whole genome shotgun (WGS) entry which is preliminary data.</text>
</comment>
<sequence length="281" mass="33157">MKKPEKKAKSSESFKKALFKTLPKLLEKDESFRAQFITFLKPYFAEKEKTEDRFNILLEEIRILREEGERRWQEAIRRLDEHLKILQEHNKRLEEHSKILQEQSRKLDEHSKILEEQNRRLEEHSKKLELLTQELISLRKRQDVQIGALGARWGLKTERSFRNAVKGLMEEYLSVKVERYEAIDYEGEVFDGRPGKVVELNLIIENGKLIVTAIKSSVSVGDVLLFERKVKFFEKKEGKKAYKKVIISPMVEPKALELCKELGIVVYTDVPIWEEEFNEGL</sequence>
<dbReference type="InterPro" id="IPR011335">
    <property type="entry name" value="Restrct_endonuc-II-like"/>
</dbReference>
<keyword evidence="1" id="KW-0175">Coiled coil</keyword>
<organism evidence="2">
    <name type="scientific">Hydrogenobacter sp</name>
    <dbReference type="NCBI Taxonomy" id="2152829"/>
    <lineage>
        <taxon>Bacteria</taxon>
        <taxon>Pseudomonadati</taxon>
        <taxon>Aquificota</taxon>
        <taxon>Aquificia</taxon>
        <taxon>Aquificales</taxon>
        <taxon>Aquificaceae</taxon>
        <taxon>Hydrogenobacter</taxon>
    </lineage>
</organism>
<feature type="coiled-coil region" evidence="1">
    <location>
        <begin position="47"/>
        <end position="141"/>
    </location>
</feature>
<dbReference type="SUPFAM" id="SSF52980">
    <property type="entry name" value="Restriction endonuclease-like"/>
    <property type="match status" value="1"/>
</dbReference>
<dbReference type="AlphaFoldDB" id="A0A7C2ZHZ7"/>
<dbReference type="Pfam" id="PF07788">
    <property type="entry name" value="PDDEXK_10"/>
    <property type="match status" value="1"/>
</dbReference>
<protein>
    <submittedName>
        <fullName evidence="2">DUF3782 domain-containing protein</fullName>
    </submittedName>
</protein>
<dbReference type="PANTHER" id="PTHR34314">
    <property type="entry name" value="CRENARCHAEAL PROTEIN, PUTATIVE-RELATED"/>
    <property type="match status" value="1"/>
</dbReference>
<dbReference type="InterPro" id="IPR024271">
    <property type="entry name" value="DUF3782"/>
</dbReference>
<evidence type="ECO:0000256" key="1">
    <source>
        <dbReference type="SAM" id="Coils"/>
    </source>
</evidence>
<reference evidence="2" key="1">
    <citation type="journal article" date="2020" name="mSystems">
        <title>Genome- and Community-Level Interaction Insights into Carbon Utilization and Element Cycling Functions of Hydrothermarchaeota in Hydrothermal Sediment.</title>
        <authorList>
            <person name="Zhou Z."/>
            <person name="Liu Y."/>
            <person name="Xu W."/>
            <person name="Pan J."/>
            <person name="Luo Z.H."/>
            <person name="Li M."/>
        </authorList>
    </citation>
    <scope>NUCLEOTIDE SEQUENCE [LARGE SCALE GENOMIC DNA]</scope>
    <source>
        <strain evidence="2">SpSt-132</strain>
    </source>
</reference>
<proteinExistence type="predicted"/>
<gene>
    <name evidence="2" type="ORF">ENO47_01685</name>
</gene>
<dbReference type="PANTHER" id="PTHR34314:SF6">
    <property type="entry name" value="DUF3782 DOMAIN-CONTAINING PROTEIN"/>
    <property type="match status" value="1"/>
</dbReference>
<accession>A0A7C2ZHZ7</accession>
<dbReference type="InterPro" id="IPR012431">
    <property type="entry name" value="PDDEXK_10"/>
</dbReference>
<dbReference type="Pfam" id="PF12644">
    <property type="entry name" value="DUF3782"/>
    <property type="match status" value="1"/>
</dbReference>
<dbReference type="EMBL" id="DSFP01000022">
    <property type="protein sequence ID" value="HEW45372.1"/>
    <property type="molecule type" value="Genomic_DNA"/>
</dbReference>
<name>A0A7C2ZHZ7_9AQUI</name>